<evidence type="ECO:0000313" key="2">
    <source>
        <dbReference type="EMBL" id="NVD27937.1"/>
    </source>
</evidence>
<proteinExistence type="predicted"/>
<dbReference type="InterPro" id="IPR002145">
    <property type="entry name" value="CopG"/>
</dbReference>
<name>A0ABX2N2M4_9SPHN</name>
<gene>
    <name evidence="2" type="ORF">HUO14_08485</name>
</gene>
<dbReference type="InterPro" id="IPR013321">
    <property type="entry name" value="Arc_rbn_hlx_hlx"/>
</dbReference>
<dbReference type="Pfam" id="PF01402">
    <property type="entry name" value="RHH_1"/>
    <property type="match status" value="1"/>
</dbReference>
<sequence length="106" mass="12699">MTRILADLPEDDVKWLDAQAAEQGKSRAQLLREAVAGYRAEESKQGIEKYFGIWKDRTDIGDAVDWQRRERASWTRPWDSDYWEVRKEFPDLFDENDDREAERYLK</sequence>
<dbReference type="EMBL" id="JABWMH010000002">
    <property type="protein sequence ID" value="NVD27937.1"/>
    <property type="molecule type" value="Genomic_DNA"/>
</dbReference>
<organism evidence="2 3">
    <name type="scientific">Parasphingorhabdus flavimaris</name>
    <dbReference type="NCBI Taxonomy" id="266812"/>
    <lineage>
        <taxon>Bacteria</taxon>
        <taxon>Pseudomonadati</taxon>
        <taxon>Pseudomonadota</taxon>
        <taxon>Alphaproteobacteria</taxon>
        <taxon>Sphingomonadales</taxon>
        <taxon>Sphingomonadaceae</taxon>
        <taxon>Parasphingorhabdus</taxon>
    </lineage>
</organism>
<comment type="caution">
    <text evidence="2">The sequence shown here is derived from an EMBL/GenBank/DDBJ whole genome shotgun (WGS) entry which is preliminary data.</text>
</comment>
<protein>
    <submittedName>
        <fullName evidence="2">Ribbon-helix-helix protein, CopG family</fullName>
    </submittedName>
</protein>
<dbReference type="RefSeq" id="WP_176279409.1">
    <property type="nucleotide sequence ID" value="NZ_JABWMH010000002.1"/>
</dbReference>
<feature type="domain" description="Ribbon-helix-helix protein CopG" evidence="1">
    <location>
        <begin position="7"/>
        <end position="41"/>
    </location>
</feature>
<evidence type="ECO:0000313" key="3">
    <source>
        <dbReference type="Proteomes" id="UP000652427"/>
    </source>
</evidence>
<keyword evidence="3" id="KW-1185">Reference proteome</keyword>
<accession>A0ABX2N2M4</accession>
<reference evidence="2 3" key="1">
    <citation type="submission" date="2020-06" db="EMBL/GenBank/DDBJ databases">
        <authorList>
            <person name="Kim S.-J."/>
            <person name="Park S.-J."/>
        </authorList>
    </citation>
    <scope>NUCLEOTIDE SEQUENCE [LARGE SCALE GENOMIC DNA]</scope>
    <source>
        <strain evidence="2 3">SW-151</strain>
    </source>
</reference>
<evidence type="ECO:0000259" key="1">
    <source>
        <dbReference type="Pfam" id="PF01402"/>
    </source>
</evidence>
<dbReference type="Proteomes" id="UP000652427">
    <property type="component" value="Unassembled WGS sequence"/>
</dbReference>
<dbReference type="Gene3D" id="1.10.1220.10">
    <property type="entry name" value="Met repressor-like"/>
    <property type="match status" value="1"/>
</dbReference>